<keyword evidence="3" id="KW-1185">Reference proteome</keyword>
<reference evidence="2 3" key="1">
    <citation type="submission" date="2017-06" db="EMBL/GenBank/DDBJ databases">
        <authorList>
            <person name="Kim H.J."/>
            <person name="Triplett B.A."/>
        </authorList>
    </citation>
    <scope>NUCLEOTIDE SEQUENCE [LARGE SCALE GENOMIC DNA]</scope>
    <source>
        <strain evidence="2 3">DSM 45207</strain>
    </source>
</reference>
<dbReference type="EMBL" id="FZNW01000051">
    <property type="protein sequence ID" value="SNR97419.1"/>
    <property type="molecule type" value="Genomic_DNA"/>
</dbReference>
<accession>A0A239APF1</accession>
<protein>
    <recommendedName>
        <fullName evidence="4">Replication initiator protein</fullName>
    </recommendedName>
</protein>
<feature type="compositionally biased region" description="Basic and acidic residues" evidence="1">
    <location>
        <begin position="171"/>
        <end position="180"/>
    </location>
</feature>
<gene>
    <name evidence="2" type="ORF">SAMN06265360_1512</name>
</gene>
<sequence length="575" mass="63278">MSTVDTSVSDSDGSAPHRQVAPVLEDIAAGTAEELGVCLRPIALKRVDTHTGDAVTVPVPCGATQSSVCPSCADKARRLRIHQARQGWHLADDPQVETSEPTAQQRAALGQLADLTEARAHAVAIGDDRAVADIDADIEATHELLAADGLRGSPSTPGEGTSKRRVRSTRRRQDTPDLPRRPVQATTTGRVFTAPDGKQYRPSTFLTLTLDSYGPVHTASPKPRHPKPCRCGQVHRQGEGIVGTPIDPTSYDYTRAARDAIHFGKLVDRFWQNLRRAVGWNVQYFATVEPQQRLAMHLHAAVRGTIPRRLLRQVTQATYHQVWWPAHDHAVYSPEHPPVWDGEDECYRDPDTGTALTTWDEAIEATLEPEAQPAHVVRFGPNGIDAQGVTAGSDKAGKCLGYLVKYLTKDLDACYAPTSDPERDHLDRLAAELQRQPCSETCPNWLLYGIQPDHPHEGMTPGACSGKAHRPAHLGYRGRRCLVSRKWSGHTLSEHKDQRRDHVLKTLGAVGATAEMATPADAEQGRYRWVPLPHDGPNPPDRTQLLLHAIAQKRRWRQQYHNATAQLSATTQHAA</sequence>
<evidence type="ECO:0000256" key="1">
    <source>
        <dbReference type="SAM" id="MobiDB-lite"/>
    </source>
</evidence>
<proteinExistence type="predicted"/>
<dbReference type="Pfam" id="PF20199">
    <property type="entry name" value="RepSA"/>
    <property type="match status" value="2"/>
</dbReference>
<organism evidence="2 3">
    <name type="scientific">Haloechinothrix alba</name>
    <dbReference type="NCBI Taxonomy" id="664784"/>
    <lineage>
        <taxon>Bacteria</taxon>
        <taxon>Bacillati</taxon>
        <taxon>Actinomycetota</taxon>
        <taxon>Actinomycetes</taxon>
        <taxon>Pseudonocardiales</taxon>
        <taxon>Pseudonocardiaceae</taxon>
        <taxon>Haloechinothrix</taxon>
    </lineage>
</organism>
<dbReference type="AlphaFoldDB" id="A0A239APF1"/>
<evidence type="ECO:0000313" key="2">
    <source>
        <dbReference type="EMBL" id="SNR97419.1"/>
    </source>
</evidence>
<evidence type="ECO:0008006" key="4">
    <source>
        <dbReference type="Google" id="ProtNLM"/>
    </source>
</evidence>
<dbReference type="OrthoDB" id="3203793at2"/>
<dbReference type="PROSITE" id="PS50096">
    <property type="entry name" value="IQ"/>
    <property type="match status" value="1"/>
</dbReference>
<dbReference type="InterPro" id="IPR046828">
    <property type="entry name" value="RepSA"/>
</dbReference>
<feature type="region of interest" description="Disordered" evidence="1">
    <location>
        <begin position="145"/>
        <end position="187"/>
    </location>
</feature>
<name>A0A239APF1_9PSEU</name>
<evidence type="ECO:0000313" key="3">
    <source>
        <dbReference type="Proteomes" id="UP000198348"/>
    </source>
</evidence>
<dbReference type="RefSeq" id="WP_089303533.1">
    <property type="nucleotide sequence ID" value="NZ_FZNW01000051.1"/>
</dbReference>
<dbReference type="Proteomes" id="UP000198348">
    <property type="component" value="Unassembled WGS sequence"/>
</dbReference>